<feature type="domain" description="Helicase ATP-binding" evidence="16">
    <location>
        <begin position="452"/>
        <end position="617"/>
    </location>
</feature>
<evidence type="ECO:0000256" key="2">
    <source>
        <dbReference type="ARBA" id="ARBA00022741"/>
    </source>
</evidence>
<feature type="compositionally biased region" description="Polar residues" evidence="14">
    <location>
        <begin position="1225"/>
        <end position="1260"/>
    </location>
</feature>
<dbReference type="Proteomes" id="UP000318571">
    <property type="component" value="Chromosome 2"/>
</dbReference>
<keyword evidence="7" id="KW-0805">Transcription regulation</keyword>
<dbReference type="FunFam" id="3.40.50.10810:FF:000008">
    <property type="entry name" value="Chromatin structure-remodeling complex subunit snf21"/>
    <property type="match status" value="1"/>
</dbReference>
<dbReference type="PROSITE" id="PS51192">
    <property type="entry name" value="HELICASE_ATP_BIND_1"/>
    <property type="match status" value="1"/>
</dbReference>
<evidence type="ECO:0000313" key="20">
    <source>
        <dbReference type="Proteomes" id="UP000318571"/>
    </source>
</evidence>
<dbReference type="Gene3D" id="3.40.50.300">
    <property type="entry name" value="P-loop containing nucleotide triphosphate hydrolases"/>
    <property type="match status" value="1"/>
</dbReference>
<evidence type="ECO:0000256" key="12">
    <source>
        <dbReference type="PROSITE-ProRule" id="PRU00035"/>
    </source>
</evidence>
<evidence type="ECO:0000259" key="16">
    <source>
        <dbReference type="PROSITE" id="PS51192"/>
    </source>
</evidence>
<feature type="compositionally biased region" description="Acidic residues" evidence="14">
    <location>
        <begin position="374"/>
        <end position="388"/>
    </location>
</feature>
<dbReference type="SMART" id="SM00592">
    <property type="entry name" value="BRK"/>
    <property type="match status" value="1"/>
</dbReference>
<dbReference type="Pfam" id="PF07533">
    <property type="entry name" value="BRK"/>
    <property type="match status" value="1"/>
</dbReference>
<dbReference type="GO" id="GO:0042393">
    <property type="term" value="F:histone binding"/>
    <property type="evidence" value="ECO:0007669"/>
    <property type="project" value="InterPro"/>
</dbReference>
<dbReference type="SUPFAM" id="SSF160481">
    <property type="entry name" value="BRK domain-like"/>
    <property type="match status" value="1"/>
</dbReference>
<evidence type="ECO:0000256" key="7">
    <source>
        <dbReference type="ARBA" id="ARBA00023015"/>
    </source>
</evidence>
<feature type="region of interest" description="Disordered" evidence="14">
    <location>
        <begin position="1213"/>
        <end position="1304"/>
    </location>
</feature>
<dbReference type="Gene3D" id="1.20.5.170">
    <property type="match status" value="1"/>
</dbReference>
<dbReference type="InterPro" id="IPR029295">
    <property type="entry name" value="SnAC"/>
</dbReference>
<feature type="region of interest" description="Disordered" evidence="14">
    <location>
        <begin position="364"/>
        <end position="394"/>
    </location>
</feature>
<feature type="compositionally biased region" description="Basic residues" evidence="14">
    <location>
        <begin position="1092"/>
        <end position="1102"/>
    </location>
</feature>
<dbReference type="InterPro" id="IPR014012">
    <property type="entry name" value="HSA_dom"/>
</dbReference>
<evidence type="ECO:0000259" key="15">
    <source>
        <dbReference type="PROSITE" id="PS50014"/>
    </source>
</evidence>
<dbReference type="GO" id="GO:0005524">
    <property type="term" value="F:ATP binding"/>
    <property type="evidence" value="ECO:0007669"/>
    <property type="project" value="UniProtKB-KW"/>
</dbReference>
<dbReference type="GO" id="GO:0016787">
    <property type="term" value="F:hydrolase activity"/>
    <property type="evidence" value="ECO:0007669"/>
    <property type="project" value="UniProtKB-KW"/>
</dbReference>
<feature type="domain" description="Bromo" evidence="15">
    <location>
        <begin position="1121"/>
        <end position="1191"/>
    </location>
</feature>
<evidence type="ECO:0000259" key="18">
    <source>
        <dbReference type="PROSITE" id="PS51204"/>
    </source>
</evidence>
<dbReference type="SMART" id="SM00573">
    <property type="entry name" value="HSA"/>
    <property type="match status" value="1"/>
</dbReference>
<dbReference type="InterPro" id="IPR006576">
    <property type="entry name" value="BRK_domain"/>
</dbReference>
<keyword evidence="20" id="KW-1185">Reference proteome</keyword>
<dbReference type="FunFam" id="3.40.50.300:FF:003020">
    <property type="entry name" value="SNF2-related domain-containing protein"/>
    <property type="match status" value="1"/>
</dbReference>
<keyword evidence="10" id="KW-0804">Transcription</keyword>
<proteinExistence type="predicted"/>
<evidence type="ECO:0000256" key="10">
    <source>
        <dbReference type="ARBA" id="ARBA00023163"/>
    </source>
</evidence>
<dbReference type="InterPro" id="IPR036427">
    <property type="entry name" value="Bromodomain-like_sf"/>
</dbReference>
<feature type="compositionally biased region" description="Polar residues" evidence="14">
    <location>
        <begin position="10"/>
        <end position="20"/>
    </location>
</feature>
<feature type="coiled-coil region" evidence="13">
    <location>
        <begin position="241"/>
        <end position="277"/>
    </location>
</feature>
<keyword evidence="6" id="KW-0156">Chromatin regulator</keyword>
<evidence type="ECO:0000256" key="4">
    <source>
        <dbReference type="ARBA" id="ARBA00022806"/>
    </source>
</evidence>
<evidence type="ECO:0000256" key="3">
    <source>
        <dbReference type="ARBA" id="ARBA00022801"/>
    </source>
</evidence>
<dbReference type="InterPro" id="IPR049730">
    <property type="entry name" value="SNF2/RAD54-like_C"/>
</dbReference>
<evidence type="ECO:0000256" key="13">
    <source>
        <dbReference type="SAM" id="Coils"/>
    </source>
</evidence>
<evidence type="ECO:0000256" key="8">
    <source>
        <dbReference type="ARBA" id="ARBA00023117"/>
    </source>
</evidence>
<feature type="compositionally biased region" description="Acidic residues" evidence="14">
    <location>
        <begin position="1000"/>
        <end position="1014"/>
    </location>
</feature>
<evidence type="ECO:0000256" key="1">
    <source>
        <dbReference type="ARBA" id="ARBA00004123"/>
    </source>
</evidence>
<dbReference type="InterPro" id="IPR038718">
    <property type="entry name" value="SNF2-like_sf"/>
</dbReference>
<dbReference type="Pfam" id="PF07529">
    <property type="entry name" value="HSA"/>
    <property type="match status" value="1"/>
</dbReference>
<dbReference type="InterPro" id="IPR027417">
    <property type="entry name" value="P-loop_NTPase"/>
</dbReference>
<dbReference type="Gene3D" id="1.20.920.10">
    <property type="entry name" value="Bromodomain-like"/>
    <property type="match status" value="1"/>
</dbReference>
<dbReference type="InterPro" id="IPR037259">
    <property type="entry name" value="BRK_sf"/>
</dbReference>
<evidence type="ECO:0000256" key="5">
    <source>
        <dbReference type="ARBA" id="ARBA00022840"/>
    </source>
</evidence>
<feature type="compositionally biased region" description="Acidic residues" evidence="14">
    <location>
        <begin position="1289"/>
        <end position="1304"/>
    </location>
</feature>
<feature type="compositionally biased region" description="Acidic residues" evidence="14">
    <location>
        <begin position="1213"/>
        <end position="1222"/>
    </location>
</feature>
<dbReference type="PROSITE" id="PS50014">
    <property type="entry name" value="BROMODOMAIN_2"/>
    <property type="match status" value="1"/>
</dbReference>
<dbReference type="SMART" id="SM00487">
    <property type="entry name" value="DEXDc"/>
    <property type="match status" value="1"/>
</dbReference>
<dbReference type="SUPFAM" id="SSF47370">
    <property type="entry name" value="Bromodomain"/>
    <property type="match status" value="1"/>
</dbReference>
<dbReference type="GO" id="GO:0048513">
    <property type="term" value="P:animal organ development"/>
    <property type="evidence" value="ECO:0007669"/>
    <property type="project" value="UniProtKB-ARBA"/>
</dbReference>
<dbReference type="PANTHER" id="PTHR10799">
    <property type="entry name" value="SNF2/RAD54 HELICASE FAMILY"/>
    <property type="match status" value="1"/>
</dbReference>
<dbReference type="PROSITE" id="PS51204">
    <property type="entry name" value="HSA"/>
    <property type="match status" value="1"/>
</dbReference>
<keyword evidence="4" id="KW-0347">Helicase</keyword>
<evidence type="ECO:0000256" key="6">
    <source>
        <dbReference type="ARBA" id="ARBA00022853"/>
    </source>
</evidence>
<dbReference type="Pfam" id="PF14619">
    <property type="entry name" value="SnAC"/>
    <property type="match status" value="1"/>
</dbReference>
<feature type="compositionally biased region" description="Acidic residues" evidence="14">
    <location>
        <begin position="1043"/>
        <end position="1054"/>
    </location>
</feature>
<keyword evidence="5" id="KW-0067">ATP-binding</keyword>
<dbReference type="SUPFAM" id="SSF52540">
    <property type="entry name" value="P-loop containing nucleoside triphosphate hydrolases"/>
    <property type="match status" value="2"/>
</dbReference>
<dbReference type="PROSITE" id="PS51194">
    <property type="entry name" value="HELICASE_CTER"/>
    <property type="match status" value="1"/>
</dbReference>
<feature type="compositionally biased region" description="Basic and acidic residues" evidence="14">
    <location>
        <begin position="1022"/>
        <end position="1038"/>
    </location>
</feature>
<dbReference type="GO" id="GO:0004386">
    <property type="term" value="F:helicase activity"/>
    <property type="evidence" value="ECO:0007669"/>
    <property type="project" value="UniProtKB-KW"/>
</dbReference>
<dbReference type="GO" id="GO:0006325">
    <property type="term" value="P:chromatin organization"/>
    <property type="evidence" value="ECO:0007669"/>
    <property type="project" value="UniProtKB-KW"/>
</dbReference>
<keyword evidence="13" id="KW-0175">Coiled coil</keyword>
<dbReference type="Pfam" id="PF00439">
    <property type="entry name" value="Bromodomain"/>
    <property type="match status" value="1"/>
</dbReference>
<gene>
    <name evidence="19" type="ORF">TCAL_09493</name>
</gene>
<dbReference type="CDD" id="cd17996">
    <property type="entry name" value="DEXHc_SMARCA2_SMARCA4"/>
    <property type="match status" value="1"/>
</dbReference>
<feature type="region of interest" description="Disordered" evidence="14">
    <location>
        <begin position="1"/>
        <end position="90"/>
    </location>
</feature>
<organism evidence="19 20">
    <name type="scientific">Tigriopus californicus</name>
    <name type="common">Marine copepod</name>
    <dbReference type="NCBI Taxonomy" id="6832"/>
    <lineage>
        <taxon>Eukaryota</taxon>
        <taxon>Metazoa</taxon>
        <taxon>Ecdysozoa</taxon>
        <taxon>Arthropoda</taxon>
        <taxon>Crustacea</taxon>
        <taxon>Multicrustacea</taxon>
        <taxon>Hexanauplia</taxon>
        <taxon>Copepoda</taxon>
        <taxon>Harpacticoida</taxon>
        <taxon>Harpacticidae</taxon>
        <taxon>Tigriopus</taxon>
    </lineage>
</organism>
<keyword evidence="8 12" id="KW-0103">Bromodomain</keyword>
<dbReference type="SMART" id="SM01314">
    <property type="entry name" value="SnAC"/>
    <property type="match status" value="1"/>
</dbReference>
<dbReference type="GO" id="GO:0048731">
    <property type="term" value="P:system development"/>
    <property type="evidence" value="ECO:0007669"/>
    <property type="project" value="UniProtKB-ARBA"/>
</dbReference>
<evidence type="ECO:0000256" key="14">
    <source>
        <dbReference type="SAM" id="MobiDB-lite"/>
    </source>
</evidence>
<dbReference type="Pfam" id="PF00176">
    <property type="entry name" value="SNF2-rel_dom"/>
    <property type="match status" value="1"/>
</dbReference>
<keyword evidence="2" id="KW-0547">Nucleotide-binding</keyword>
<dbReference type="InterPro" id="IPR000330">
    <property type="entry name" value="SNF2_N"/>
</dbReference>
<dbReference type="EMBL" id="VCGU01000005">
    <property type="protein sequence ID" value="TRY74880.1"/>
    <property type="molecule type" value="Genomic_DNA"/>
</dbReference>
<feature type="domain" description="Helicase C-terminal" evidence="17">
    <location>
        <begin position="768"/>
        <end position="931"/>
    </location>
</feature>
<dbReference type="CDD" id="cd18793">
    <property type="entry name" value="SF2_C_SNF"/>
    <property type="match status" value="1"/>
</dbReference>
<sequence length="1304" mass="149040">MEERGMQNDPRYNQARQLHQNMMARQGPPGGPPGGPPTSASPTVPPNMQVPASSAPRPAPAAGQTPGGPPTSTGGSNANVKPNRVTPVAKPAGIDPITLLQERENRLAARVAHRIDELSNLPVNMADDTRTKAEIELRALRLLNFQRQLRAEVVACTRRDTTLETAINVKAYKRTKRQGLREARATEKLEKQQRLEAERRRRQKHQEYLNAVLNHGREMQNFHKTNITKIQKLNRAVLNWHANHEREQKKEQERIEKERLRRLMAEDEEGYRKLIDQKKDKRLAFLLSQTDEYINQLTDMVKQHKVEQVQKQKELKKKAKMENAAMLDESSQMSDVRVHVKELSTGKILRGEEAPLASELESWLEKNPGYEEVPRDEDSDASDTEDTVDNPSSTEAILAKAKEEATKEDDGGDGQDYYSIAHTISEEITEQAAMLVGGKLKEYQVKGLEWMVSLYNNCLNGILADEMGLGKTIQTIALITYLMEKKNNMGPYLIIVPLSTLSNWTLEFDKWAPACNVVSYKGSPAARRSAQNQMRGSKFNVLVTTYEYVIKDKAVLSKIRWKYMIIDEGHRMKNHHCKLTQILNTFYTSNNRILLTGTPLQNKLPELWALLNFLLPSIFKACNTFEQWFNAPFAITGEKVELNEEETILIIRRLHKVLRPFLLRRLKKDVESQLPDKVEYIIKCEMSGLQRTLYNHMQEKGVMKTDKIAKGKSGGAKALMNTIMQLRKLCNHPFMFQHIEESYAKHIGSPTDIVTGPDVYRAAGKFELIDRVLPKMKATGHRILMFCQMTQCMTIIEDYFNYRGFKFLRLDGMTKSEERADMLKIFNDKNSDYFIFLLSTRAGGLGLNLQTADTVIIFDSDWNPHQDLQAQDRAHRIGQKNEVRVLRLMTVNSVEERILAAARYKLNMDEKVIQAGRFNNRSTGSERRELLQSILRADEEEEEENEVPDDEVINQMIARSEEEFEKFQQMDIDRRREEANQGSNRKDRLIQIKELPEFLIQEDDEEEEEEEEEVVYGRGSRAKKDTNYSDQLSDKEWLKAIGAEDEDFDDDEDGGGGPVGGPEDVESKRTGKRGKKKRRDEEEVEDEFGGPSRKKKKSSLKRLQKKMTTLMQIVIQYKDKDERVLSEPFLKLPSKKELPDYYEVIKRPVDIAKIMNKINEAKYEDLEGLEKDFMLMCSNTQKYNEDGSLIYEDSIVLQSVFTNARERLDEVVDSMDDKEELEGSGKTTPLPSAETSLQGPPTTSGDLDESPASSKGSNSATKKRRKVTESVGIGRGKGGKKKSSKYVQSDDEDDDDMDDDLQDD</sequence>
<keyword evidence="11" id="KW-0539">Nucleus</keyword>
<feature type="domain" description="HSA" evidence="18">
    <location>
        <begin position="193"/>
        <end position="265"/>
    </location>
</feature>
<dbReference type="STRING" id="6832.A0A553PB25"/>
<dbReference type="InterPro" id="IPR014001">
    <property type="entry name" value="Helicase_ATP-bd"/>
</dbReference>
<comment type="subcellular location">
    <subcellularLocation>
        <location evidence="1">Nucleus</location>
    </subcellularLocation>
</comment>
<protein>
    <submittedName>
        <fullName evidence="19">Uncharacterized protein</fullName>
    </submittedName>
</protein>
<evidence type="ECO:0000256" key="11">
    <source>
        <dbReference type="ARBA" id="ARBA00023242"/>
    </source>
</evidence>
<dbReference type="GO" id="GO:0005634">
    <property type="term" value="C:nucleus"/>
    <property type="evidence" value="ECO:0007669"/>
    <property type="project" value="UniProtKB-SubCell"/>
</dbReference>
<reference evidence="19 20" key="1">
    <citation type="journal article" date="2018" name="Nat. Ecol. Evol.">
        <title>Genomic signatures of mitonuclear coevolution across populations of Tigriopus californicus.</title>
        <authorList>
            <person name="Barreto F.S."/>
            <person name="Watson E.T."/>
            <person name="Lima T.G."/>
            <person name="Willett C.S."/>
            <person name="Edmands S."/>
            <person name="Li W."/>
            <person name="Burton R.S."/>
        </authorList>
    </citation>
    <scope>NUCLEOTIDE SEQUENCE [LARGE SCALE GENOMIC DNA]</scope>
    <source>
        <strain evidence="19 20">San Diego</strain>
    </source>
</reference>
<dbReference type="PRINTS" id="PR00503">
    <property type="entry name" value="BROMODOMAIN"/>
</dbReference>
<dbReference type="InterPro" id="IPR001650">
    <property type="entry name" value="Helicase_C-like"/>
</dbReference>
<comment type="caution">
    <text evidence="19">The sequence shown here is derived from an EMBL/GenBank/DDBJ whole genome shotgun (WGS) entry which is preliminary data.</text>
</comment>
<feature type="region of interest" description="Disordered" evidence="14">
    <location>
        <begin position="997"/>
        <end position="1102"/>
    </location>
</feature>
<dbReference type="InterPro" id="IPR001487">
    <property type="entry name" value="Bromodomain"/>
</dbReference>
<dbReference type="SMART" id="SM00490">
    <property type="entry name" value="HELICc"/>
    <property type="match status" value="1"/>
</dbReference>
<keyword evidence="9" id="KW-0010">Activator</keyword>
<dbReference type="Pfam" id="PF00271">
    <property type="entry name" value="Helicase_C"/>
    <property type="match status" value="1"/>
</dbReference>
<dbReference type="FunFam" id="1.20.5.170:FF:000008">
    <property type="entry name" value="probable global transcription activator SNF2L2 isoform X1"/>
    <property type="match status" value="1"/>
</dbReference>
<name>A0A553PB25_TIGCA</name>
<dbReference type="OMA" id="YGPGHKL"/>
<dbReference type="Gene3D" id="3.40.5.120">
    <property type="match status" value="1"/>
</dbReference>
<evidence type="ECO:0000259" key="17">
    <source>
        <dbReference type="PROSITE" id="PS51194"/>
    </source>
</evidence>
<dbReference type="Gene3D" id="3.40.50.10810">
    <property type="entry name" value="Tandem AAA-ATPase domain"/>
    <property type="match status" value="1"/>
</dbReference>
<evidence type="ECO:0000256" key="9">
    <source>
        <dbReference type="ARBA" id="ARBA00023159"/>
    </source>
</evidence>
<dbReference type="SMART" id="SM00297">
    <property type="entry name" value="BROMO"/>
    <property type="match status" value="1"/>
</dbReference>
<keyword evidence="3" id="KW-0378">Hydrolase</keyword>
<feature type="compositionally biased region" description="Low complexity" evidence="14">
    <location>
        <begin position="51"/>
        <end position="78"/>
    </location>
</feature>
<accession>A0A553PB25</accession>
<evidence type="ECO:0000313" key="19">
    <source>
        <dbReference type="EMBL" id="TRY74880.1"/>
    </source>
</evidence>